<feature type="transmembrane region" description="Helical" evidence="4">
    <location>
        <begin position="146"/>
        <end position="164"/>
    </location>
</feature>
<dbReference type="GO" id="GO:0006355">
    <property type="term" value="P:regulation of DNA-templated transcription"/>
    <property type="evidence" value="ECO:0007669"/>
    <property type="project" value="InterPro"/>
</dbReference>
<dbReference type="InterPro" id="IPR000792">
    <property type="entry name" value="Tscrpt_reg_LuxR_C"/>
</dbReference>
<keyword evidence="4" id="KW-0812">Transmembrane</keyword>
<feature type="transmembrane region" description="Helical" evidence="4">
    <location>
        <begin position="300"/>
        <end position="320"/>
    </location>
</feature>
<feature type="transmembrane region" description="Helical" evidence="4">
    <location>
        <begin position="45"/>
        <end position="68"/>
    </location>
</feature>
<organism evidence="6 7">
    <name type="scientific">Slackia piriformis</name>
    <dbReference type="NCBI Taxonomy" id="626934"/>
    <lineage>
        <taxon>Bacteria</taxon>
        <taxon>Bacillati</taxon>
        <taxon>Actinomycetota</taxon>
        <taxon>Coriobacteriia</taxon>
        <taxon>Eggerthellales</taxon>
        <taxon>Eggerthellaceae</taxon>
        <taxon>Slackia</taxon>
    </lineage>
</organism>
<proteinExistence type="predicted"/>
<evidence type="ECO:0000256" key="1">
    <source>
        <dbReference type="ARBA" id="ARBA00023015"/>
    </source>
</evidence>
<keyword evidence="2" id="KW-0238">DNA-binding</keyword>
<feature type="transmembrane region" description="Helical" evidence="4">
    <location>
        <begin position="278"/>
        <end position="294"/>
    </location>
</feature>
<evidence type="ECO:0000256" key="3">
    <source>
        <dbReference type="ARBA" id="ARBA00023163"/>
    </source>
</evidence>
<dbReference type="InterPro" id="IPR036388">
    <property type="entry name" value="WH-like_DNA-bd_sf"/>
</dbReference>
<dbReference type="EMBL" id="JAGZSV010000045">
    <property type="protein sequence ID" value="MBS6940590.1"/>
    <property type="molecule type" value="Genomic_DNA"/>
</dbReference>
<keyword evidence="1" id="KW-0805">Transcription regulation</keyword>
<dbReference type="Pfam" id="PF00196">
    <property type="entry name" value="GerE"/>
    <property type="match status" value="1"/>
</dbReference>
<feature type="transmembrane region" description="Helical" evidence="4">
    <location>
        <begin position="247"/>
        <end position="266"/>
    </location>
</feature>
<feature type="transmembrane region" description="Helical" evidence="4">
    <location>
        <begin position="16"/>
        <end position="33"/>
    </location>
</feature>
<accession>A0A943YVC0</accession>
<dbReference type="GO" id="GO:0003677">
    <property type="term" value="F:DNA binding"/>
    <property type="evidence" value="ECO:0007669"/>
    <property type="project" value="UniProtKB-KW"/>
</dbReference>
<dbReference type="PRINTS" id="PR00038">
    <property type="entry name" value="HTHLUXR"/>
</dbReference>
<protein>
    <submittedName>
        <fullName evidence="6">Helix-turn-helix transcriptional regulator</fullName>
    </submittedName>
</protein>
<dbReference type="PANTHER" id="PTHR44688">
    <property type="entry name" value="DNA-BINDING TRANSCRIPTIONAL ACTIVATOR DEVR_DOSR"/>
    <property type="match status" value="1"/>
</dbReference>
<dbReference type="PROSITE" id="PS50043">
    <property type="entry name" value="HTH_LUXR_2"/>
    <property type="match status" value="1"/>
</dbReference>
<gene>
    <name evidence="6" type="ORF">KH142_03745</name>
</gene>
<dbReference type="SMART" id="SM00421">
    <property type="entry name" value="HTH_LUXR"/>
    <property type="match status" value="1"/>
</dbReference>
<evidence type="ECO:0000313" key="6">
    <source>
        <dbReference type="EMBL" id="MBS6940590.1"/>
    </source>
</evidence>
<dbReference type="AlphaFoldDB" id="A0A943YVC0"/>
<evidence type="ECO:0000256" key="4">
    <source>
        <dbReference type="SAM" id="Phobius"/>
    </source>
</evidence>
<name>A0A943YVC0_9ACTN</name>
<keyword evidence="3" id="KW-0804">Transcription</keyword>
<feature type="transmembrane region" description="Helical" evidence="4">
    <location>
        <begin position="80"/>
        <end position="101"/>
    </location>
</feature>
<comment type="caution">
    <text evidence="6">The sequence shown here is derived from an EMBL/GenBank/DDBJ whole genome shotgun (WGS) entry which is preliminary data.</text>
</comment>
<dbReference type="CDD" id="cd06170">
    <property type="entry name" value="LuxR_C_like"/>
    <property type="match status" value="1"/>
</dbReference>
<dbReference type="InterPro" id="IPR016032">
    <property type="entry name" value="Sig_transdc_resp-reg_C-effctor"/>
</dbReference>
<feature type="transmembrane region" description="Helical" evidence="4">
    <location>
        <begin position="212"/>
        <end position="235"/>
    </location>
</feature>
<dbReference type="Proteomes" id="UP000727506">
    <property type="component" value="Unassembled WGS sequence"/>
</dbReference>
<reference evidence="6" key="1">
    <citation type="submission" date="2021-02" db="EMBL/GenBank/DDBJ databases">
        <title>Infant gut strain persistence is associated with maternal origin, phylogeny, and functional potential including surface adhesion and iron acquisition.</title>
        <authorList>
            <person name="Lou Y.C."/>
        </authorList>
    </citation>
    <scope>NUCLEOTIDE SEQUENCE</scope>
    <source>
        <strain evidence="6">L2_039_000G1_dasL2_039_000G1_concoct_11</strain>
    </source>
</reference>
<feature type="transmembrane region" description="Helical" evidence="4">
    <location>
        <begin position="170"/>
        <end position="191"/>
    </location>
</feature>
<evidence type="ECO:0000256" key="2">
    <source>
        <dbReference type="ARBA" id="ARBA00023125"/>
    </source>
</evidence>
<dbReference type="SUPFAM" id="SSF46894">
    <property type="entry name" value="C-terminal effector domain of the bipartite response regulators"/>
    <property type="match status" value="1"/>
</dbReference>
<feature type="transmembrane region" description="Helical" evidence="4">
    <location>
        <begin position="367"/>
        <end position="386"/>
    </location>
</feature>
<feature type="transmembrane region" description="Helical" evidence="4">
    <location>
        <begin position="113"/>
        <end position="134"/>
    </location>
</feature>
<evidence type="ECO:0000259" key="5">
    <source>
        <dbReference type="PROSITE" id="PS50043"/>
    </source>
</evidence>
<feature type="domain" description="HTH luxR-type" evidence="5">
    <location>
        <begin position="442"/>
        <end position="507"/>
    </location>
</feature>
<keyword evidence="4" id="KW-0472">Membrane</keyword>
<dbReference type="PROSITE" id="PS00622">
    <property type="entry name" value="HTH_LUXR_1"/>
    <property type="match status" value="1"/>
</dbReference>
<dbReference type="Gene3D" id="1.10.10.10">
    <property type="entry name" value="Winged helix-like DNA-binding domain superfamily/Winged helix DNA-binding domain"/>
    <property type="match status" value="1"/>
</dbReference>
<evidence type="ECO:0000313" key="7">
    <source>
        <dbReference type="Proteomes" id="UP000727506"/>
    </source>
</evidence>
<sequence>MQGLRDIIEASTPREWLLFGGYALYLAFGYMAFESATVLESGGPIDASLVSLFLVSVLTVRIVVYAAVAVAGRIRRFGRTACAAAAGVTGLVGFVVMGMLVQFAGVMPARGMLPWLALCGAALGAGGVLVGMLWIRFAATFSLRSVYVFAMASNLTSLAVYLLATLAPSFLHVPLCAALFAVSAVCGHAALKLRPEERAVYEKEPFSQAWRVLWRPVLSTSVLAFMGGFMLQVALWHAIPSDVFRSTALVTQCAVVVALLIPALVVKKAPALGAVYKTALPLSAAGFLLLPVIWNGVGGLANACAQLGTLVAGVILWCMVADAARARSVPVVPLFAVCMLCTSAAQLAGTLFGFLRAGSLQPGDVTLTAVALAAVYAVFMVSTFLFKDRSFKGASEAFERLGGHADGASAQGESGEAGVAAAFSPEALRARREADFEARCDGIAEQAGFTPREREVFVLVARGKTNAAVAEELVVSENTVKFHIKSIYQKLGIHSKAEVAALVEDGGK</sequence>
<feature type="transmembrane region" description="Helical" evidence="4">
    <location>
        <begin position="332"/>
        <end position="355"/>
    </location>
</feature>
<keyword evidence="4" id="KW-1133">Transmembrane helix</keyword>
<dbReference type="PANTHER" id="PTHR44688:SF16">
    <property type="entry name" value="DNA-BINDING TRANSCRIPTIONAL ACTIVATOR DEVR_DOSR"/>
    <property type="match status" value="1"/>
</dbReference>